<dbReference type="PROSITE" id="PS50943">
    <property type="entry name" value="HTH_CROC1"/>
    <property type="match status" value="1"/>
</dbReference>
<dbReference type="PATRIC" id="fig|1114964.3.peg.4237"/>
<sequence length="437" mass="49519">MPGVALITNERQEREVCALIDQIGEALSSDQVLRQIVDGLPPEILDTIRRSLVAERQELIESLEAYRTAQGGDVTGLKARAGNDLGALLVAARVAKGWKQKELARRLFLPEQQVQRYEAERYRSISLSGLQRVARTLGIRLTAKIDQPLQEPWLPSYEMSSSELQKVLKHARENGWLDKADQSDDNGISQLRRTVAEHVGEYGTPSLLRTGLNVHDLSKDWFLLAWKAQVTRSALRLIQRKKPKYRPLNMSWLSELVKLSAFGDGPLRAKEMLAEQGILLVIEPQIAGMRVDGAAFLIDEHPVIGLTLRLDTVDNFWFTLMHEMGHVILHYRTGLASGFFDDFEHLEIDEMEQEANRFAQNMLIPDAVWSKSPARIAKTAEPVERLAKQLGIAPAIIFGRLRMERQNYKIFSDKIGRGRVRKQLLRKAIEVNDEPVI</sequence>
<dbReference type="RefSeq" id="WP_021246851.1">
    <property type="nucleotide sequence ID" value="NZ_ATIB01000087.1"/>
</dbReference>
<organism evidence="3 4">
    <name type="scientific">Sphingobium baderi LL03</name>
    <dbReference type="NCBI Taxonomy" id="1114964"/>
    <lineage>
        <taxon>Bacteria</taxon>
        <taxon>Pseudomonadati</taxon>
        <taxon>Pseudomonadota</taxon>
        <taxon>Alphaproteobacteria</taxon>
        <taxon>Sphingomonadales</taxon>
        <taxon>Sphingomonadaceae</taxon>
        <taxon>Sphingobium</taxon>
    </lineage>
</organism>
<dbReference type="InterPro" id="IPR010982">
    <property type="entry name" value="Lambda_DNA-bd_dom_sf"/>
</dbReference>
<dbReference type="InterPro" id="IPR052345">
    <property type="entry name" value="Rad_response_metalloprotease"/>
</dbReference>
<evidence type="ECO:0000259" key="2">
    <source>
        <dbReference type="PROSITE" id="PS50943"/>
    </source>
</evidence>
<accession>T0HIR8</accession>
<dbReference type="InterPro" id="IPR010359">
    <property type="entry name" value="IrrE_HExxH"/>
</dbReference>
<dbReference type="eggNOG" id="COG2856">
    <property type="taxonomic scope" value="Bacteria"/>
</dbReference>
<gene>
    <name evidence="3" type="ORF">L485_21630</name>
</gene>
<dbReference type="PANTHER" id="PTHR43236:SF1">
    <property type="entry name" value="BLL7220 PROTEIN"/>
    <property type="match status" value="1"/>
</dbReference>
<dbReference type="Pfam" id="PF01381">
    <property type="entry name" value="HTH_3"/>
    <property type="match status" value="1"/>
</dbReference>
<comment type="caution">
    <text evidence="3">The sequence shown here is derived from an EMBL/GenBank/DDBJ whole genome shotgun (WGS) entry which is preliminary data.</text>
</comment>
<evidence type="ECO:0000256" key="1">
    <source>
        <dbReference type="ARBA" id="ARBA00007227"/>
    </source>
</evidence>
<dbReference type="InterPro" id="IPR001387">
    <property type="entry name" value="Cro/C1-type_HTH"/>
</dbReference>
<reference evidence="3 4" key="1">
    <citation type="journal article" date="2013" name="Genome Announc.">
        <title>Draft Genome Sequence of a Hexachlorocyclohexane-Degrading Bacterium, Sphingobium baderi Strain LL03T.</title>
        <authorList>
            <person name="Kaur J."/>
            <person name="Verma H."/>
            <person name="Tripathi C."/>
            <person name="Khurana J.P."/>
            <person name="Lal R."/>
        </authorList>
    </citation>
    <scope>NUCLEOTIDE SEQUENCE [LARGE SCALE GENOMIC DNA]</scope>
    <source>
        <strain evidence="3 4">LL03</strain>
    </source>
</reference>
<proteinExistence type="inferred from homology"/>
<dbReference type="SUPFAM" id="SSF47413">
    <property type="entry name" value="lambda repressor-like DNA-binding domains"/>
    <property type="match status" value="1"/>
</dbReference>
<dbReference type="Gene3D" id="1.10.260.40">
    <property type="entry name" value="lambda repressor-like DNA-binding domains"/>
    <property type="match status" value="1"/>
</dbReference>
<dbReference type="Proteomes" id="UP000015524">
    <property type="component" value="Unassembled WGS sequence"/>
</dbReference>
<dbReference type="EMBL" id="ATIB01000087">
    <property type="protein sequence ID" value="EQA97468.1"/>
    <property type="molecule type" value="Genomic_DNA"/>
</dbReference>
<name>T0HIR8_9SPHN</name>
<comment type="similarity">
    <text evidence="1">Belongs to the short-chain fatty acyl-CoA assimilation regulator (ScfR) family.</text>
</comment>
<dbReference type="Gene3D" id="1.10.10.2910">
    <property type="match status" value="1"/>
</dbReference>
<feature type="domain" description="HTH cro/C1-type" evidence="2">
    <location>
        <begin position="89"/>
        <end position="144"/>
    </location>
</feature>
<dbReference type="PANTHER" id="PTHR43236">
    <property type="entry name" value="ANTITOXIN HIGA1"/>
    <property type="match status" value="1"/>
</dbReference>
<dbReference type="AlphaFoldDB" id="T0HIR8"/>
<dbReference type="GO" id="GO:0003677">
    <property type="term" value="F:DNA binding"/>
    <property type="evidence" value="ECO:0007669"/>
    <property type="project" value="InterPro"/>
</dbReference>
<dbReference type="CDD" id="cd00093">
    <property type="entry name" value="HTH_XRE"/>
    <property type="match status" value="1"/>
</dbReference>
<dbReference type="Pfam" id="PF06114">
    <property type="entry name" value="Peptidase_M78"/>
    <property type="match status" value="1"/>
</dbReference>
<keyword evidence="4" id="KW-1185">Reference proteome</keyword>
<dbReference type="SMART" id="SM00530">
    <property type="entry name" value="HTH_XRE"/>
    <property type="match status" value="1"/>
</dbReference>
<dbReference type="eggNOG" id="COG1396">
    <property type="taxonomic scope" value="Bacteria"/>
</dbReference>
<evidence type="ECO:0000313" key="3">
    <source>
        <dbReference type="EMBL" id="EQA97468.1"/>
    </source>
</evidence>
<protein>
    <recommendedName>
        <fullName evidence="2">HTH cro/C1-type domain-containing protein</fullName>
    </recommendedName>
</protein>
<evidence type="ECO:0000313" key="4">
    <source>
        <dbReference type="Proteomes" id="UP000015524"/>
    </source>
</evidence>